<dbReference type="EMBL" id="JAAGRQ010000059">
    <property type="protein sequence ID" value="NDY57723.1"/>
    <property type="molecule type" value="Genomic_DNA"/>
</dbReference>
<feature type="domain" description="NlpC/P60" evidence="7">
    <location>
        <begin position="95"/>
        <end position="218"/>
    </location>
</feature>
<evidence type="ECO:0000259" key="7">
    <source>
        <dbReference type="PROSITE" id="PS51935"/>
    </source>
</evidence>
<feature type="signal peptide" evidence="6">
    <location>
        <begin position="1"/>
        <end position="27"/>
    </location>
</feature>
<evidence type="ECO:0000256" key="5">
    <source>
        <dbReference type="SAM" id="MobiDB-lite"/>
    </source>
</evidence>
<dbReference type="GO" id="GO:0008234">
    <property type="term" value="F:cysteine-type peptidase activity"/>
    <property type="evidence" value="ECO:0007669"/>
    <property type="project" value="UniProtKB-KW"/>
</dbReference>
<dbReference type="PANTHER" id="PTHR47053">
    <property type="entry name" value="MUREIN DD-ENDOPEPTIDASE MEPH-RELATED"/>
    <property type="match status" value="1"/>
</dbReference>
<gene>
    <name evidence="8" type="ORF">G3N56_13380</name>
</gene>
<feature type="compositionally biased region" description="Polar residues" evidence="5">
    <location>
        <begin position="249"/>
        <end position="258"/>
    </location>
</feature>
<evidence type="ECO:0000313" key="9">
    <source>
        <dbReference type="Proteomes" id="UP000469724"/>
    </source>
</evidence>
<dbReference type="GO" id="GO:0006508">
    <property type="term" value="P:proteolysis"/>
    <property type="evidence" value="ECO:0007669"/>
    <property type="project" value="UniProtKB-KW"/>
</dbReference>
<reference evidence="8 9" key="1">
    <citation type="submission" date="2020-02" db="EMBL/GenBank/DDBJ databases">
        <title>Comparative genomics of sulfur disproportionating microorganisms.</title>
        <authorList>
            <person name="Ward L.M."/>
            <person name="Bertran E."/>
            <person name="Johnston D.T."/>
        </authorList>
    </citation>
    <scope>NUCLEOTIDE SEQUENCE [LARGE SCALE GENOMIC DNA]</scope>
    <source>
        <strain evidence="8 9">DSM 3696</strain>
    </source>
</reference>
<dbReference type="PROSITE" id="PS51935">
    <property type="entry name" value="NLPC_P60"/>
    <property type="match status" value="1"/>
</dbReference>
<dbReference type="InterPro" id="IPR051202">
    <property type="entry name" value="Peptidase_C40"/>
</dbReference>
<comment type="similarity">
    <text evidence="1">Belongs to the peptidase C40 family.</text>
</comment>
<dbReference type="Gene3D" id="3.90.1720.10">
    <property type="entry name" value="endopeptidase domain like (from Nostoc punctiforme)"/>
    <property type="match status" value="1"/>
</dbReference>
<dbReference type="PANTHER" id="PTHR47053:SF1">
    <property type="entry name" value="MUREIN DD-ENDOPEPTIDASE MEPH-RELATED"/>
    <property type="match status" value="1"/>
</dbReference>
<dbReference type="Proteomes" id="UP000469724">
    <property type="component" value="Unassembled WGS sequence"/>
</dbReference>
<evidence type="ECO:0000313" key="8">
    <source>
        <dbReference type="EMBL" id="NDY57723.1"/>
    </source>
</evidence>
<dbReference type="InterPro" id="IPR038765">
    <property type="entry name" value="Papain-like_cys_pep_sf"/>
</dbReference>
<evidence type="ECO:0000256" key="3">
    <source>
        <dbReference type="ARBA" id="ARBA00022801"/>
    </source>
</evidence>
<dbReference type="AlphaFoldDB" id="A0A7K3NPF9"/>
<proteinExistence type="inferred from homology"/>
<keyword evidence="9" id="KW-1185">Reference proteome</keyword>
<evidence type="ECO:0000256" key="4">
    <source>
        <dbReference type="ARBA" id="ARBA00022807"/>
    </source>
</evidence>
<evidence type="ECO:0000256" key="2">
    <source>
        <dbReference type="ARBA" id="ARBA00022670"/>
    </source>
</evidence>
<evidence type="ECO:0000256" key="6">
    <source>
        <dbReference type="SAM" id="SignalP"/>
    </source>
</evidence>
<feature type="chain" id="PRO_5029708353" evidence="6">
    <location>
        <begin position="28"/>
        <end position="258"/>
    </location>
</feature>
<keyword evidence="3" id="KW-0378">Hydrolase</keyword>
<keyword evidence="2" id="KW-0645">Protease</keyword>
<dbReference type="Pfam" id="PF00877">
    <property type="entry name" value="NLPC_P60"/>
    <property type="match status" value="1"/>
</dbReference>
<dbReference type="SUPFAM" id="SSF54001">
    <property type="entry name" value="Cysteine proteinases"/>
    <property type="match status" value="1"/>
</dbReference>
<organism evidence="8 9">
    <name type="scientific">Desulfolutivibrio sulfodismutans</name>
    <dbReference type="NCBI Taxonomy" id="63561"/>
    <lineage>
        <taxon>Bacteria</taxon>
        <taxon>Pseudomonadati</taxon>
        <taxon>Thermodesulfobacteriota</taxon>
        <taxon>Desulfovibrionia</taxon>
        <taxon>Desulfovibrionales</taxon>
        <taxon>Desulfovibrionaceae</taxon>
        <taxon>Desulfolutivibrio</taxon>
    </lineage>
</organism>
<comment type="caution">
    <text evidence="8">The sequence shown here is derived from an EMBL/GenBank/DDBJ whole genome shotgun (WGS) entry which is preliminary data.</text>
</comment>
<protein>
    <submittedName>
        <fullName evidence="8">C40 family peptidase</fullName>
    </submittedName>
</protein>
<evidence type="ECO:0000256" key="1">
    <source>
        <dbReference type="ARBA" id="ARBA00007074"/>
    </source>
</evidence>
<sequence length="258" mass="26885">MSAWRGMGAFAAALLVCLAFCPAGVQAQTIYGFEDGLGMLHTSTRRVDARYQELCTLRPGEKKPDHAVLVSALREKNAILDTIPPGAGDLVAGLDVRGAAILRAAEGFIGAPYLFGGDTPAGVDCSGLTKAVYQRLGATLPRHSAHQAAMGAAVERDMLLPGDLVFFSTDRTAGINHVGIFLGGGRMLHSSSRSAGVRVERMDAPDYARWYVTARRIAAPPAAPPSSPAEAKAVSATASGGERRVSAATEPNASKANL</sequence>
<accession>A0A7K3NPF9</accession>
<feature type="region of interest" description="Disordered" evidence="5">
    <location>
        <begin position="219"/>
        <end position="258"/>
    </location>
</feature>
<keyword evidence="4" id="KW-0788">Thiol protease</keyword>
<dbReference type="InterPro" id="IPR000064">
    <property type="entry name" value="NLP_P60_dom"/>
</dbReference>
<dbReference type="RefSeq" id="WP_163302805.1">
    <property type="nucleotide sequence ID" value="NZ_JAAGRQ010000059.1"/>
</dbReference>
<keyword evidence="6" id="KW-0732">Signal</keyword>
<name>A0A7K3NPF9_9BACT</name>